<keyword evidence="6 11" id="KW-0548">Nucleotidyltransferase</keyword>
<reference evidence="13" key="2">
    <citation type="submission" date="2021-04" db="EMBL/GenBank/DDBJ databases">
        <authorList>
            <person name="Gilroy R."/>
        </authorList>
    </citation>
    <scope>NUCLEOTIDE SEQUENCE</scope>
    <source>
        <strain evidence="13">Gambia16-554</strain>
    </source>
</reference>
<proteinExistence type="inferred from homology"/>
<evidence type="ECO:0000256" key="4">
    <source>
        <dbReference type="ARBA" id="ARBA00022642"/>
    </source>
</evidence>
<keyword evidence="8 11" id="KW-0067">ATP-binding</keyword>
<comment type="catalytic activity">
    <reaction evidence="10 11">
        <text>nicotinate beta-D-ribonucleotide + ATP + H(+) = deamido-NAD(+) + diphosphate</text>
        <dbReference type="Rhea" id="RHEA:22860"/>
        <dbReference type="ChEBI" id="CHEBI:15378"/>
        <dbReference type="ChEBI" id="CHEBI:30616"/>
        <dbReference type="ChEBI" id="CHEBI:33019"/>
        <dbReference type="ChEBI" id="CHEBI:57502"/>
        <dbReference type="ChEBI" id="CHEBI:58437"/>
        <dbReference type="EC" id="2.7.7.18"/>
    </reaction>
</comment>
<evidence type="ECO:0000256" key="1">
    <source>
        <dbReference type="ARBA" id="ARBA00002324"/>
    </source>
</evidence>
<dbReference type="InterPro" id="IPR014729">
    <property type="entry name" value="Rossmann-like_a/b/a_fold"/>
</dbReference>
<evidence type="ECO:0000256" key="8">
    <source>
        <dbReference type="ARBA" id="ARBA00022840"/>
    </source>
</evidence>
<evidence type="ECO:0000256" key="3">
    <source>
        <dbReference type="ARBA" id="ARBA00009014"/>
    </source>
</evidence>
<dbReference type="Proteomes" id="UP000824115">
    <property type="component" value="Unassembled WGS sequence"/>
</dbReference>
<evidence type="ECO:0000256" key="7">
    <source>
        <dbReference type="ARBA" id="ARBA00022741"/>
    </source>
</evidence>
<dbReference type="AlphaFoldDB" id="A0A9D2GRT4"/>
<evidence type="ECO:0000256" key="2">
    <source>
        <dbReference type="ARBA" id="ARBA00005019"/>
    </source>
</evidence>
<name>A0A9D2GRT4_9BACT</name>
<dbReference type="NCBIfam" id="TIGR00125">
    <property type="entry name" value="cyt_tran_rel"/>
    <property type="match status" value="1"/>
</dbReference>
<evidence type="ECO:0000313" key="13">
    <source>
        <dbReference type="EMBL" id="HIZ86065.1"/>
    </source>
</evidence>
<comment type="pathway">
    <text evidence="2 11">Cofactor biosynthesis; NAD(+) biosynthesis; deamido-NAD(+) from nicotinate D-ribonucleotide: step 1/1.</text>
</comment>
<comment type="similarity">
    <text evidence="3 11">Belongs to the NadD family.</text>
</comment>
<reference evidence="13" key="1">
    <citation type="journal article" date="2021" name="PeerJ">
        <title>Extensive microbial diversity within the chicken gut microbiome revealed by metagenomics and culture.</title>
        <authorList>
            <person name="Gilroy R."/>
            <person name="Ravi A."/>
            <person name="Getino M."/>
            <person name="Pursley I."/>
            <person name="Horton D.L."/>
            <person name="Alikhan N.F."/>
            <person name="Baker D."/>
            <person name="Gharbi K."/>
            <person name="Hall N."/>
            <person name="Watson M."/>
            <person name="Adriaenssens E.M."/>
            <person name="Foster-Nyarko E."/>
            <person name="Jarju S."/>
            <person name="Secka A."/>
            <person name="Antonio M."/>
            <person name="Oren A."/>
            <person name="Chaudhuri R.R."/>
            <person name="La Ragione R."/>
            <person name="Hildebrand F."/>
            <person name="Pallen M.J."/>
        </authorList>
    </citation>
    <scope>NUCLEOTIDE SEQUENCE</scope>
    <source>
        <strain evidence="13">Gambia16-554</strain>
    </source>
</reference>
<dbReference type="HAMAP" id="MF_00244">
    <property type="entry name" value="NaMN_adenylyltr"/>
    <property type="match status" value="1"/>
</dbReference>
<feature type="domain" description="Cytidyltransferase-like" evidence="12">
    <location>
        <begin position="5"/>
        <end position="172"/>
    </location>
</feature>
<keyword evidence="9 11" id="KW-0520">NAD</keyword>
<sequence>MRKVLYFGSFNPVHYGHTGIARYIASMPEADAVVIVPSPHNPFKDLSILTDPHLRLEQVRGAFKGISPKITVSDIEYHLQEPLYTINTLHVLQSEDPESDLILLIGADNIGSIGKWYKGEEILKEFEIWVYPRGGYDGGGICHDYNSRKDVKGVRYLSDAPLYDISSTEIRALAAAE</sequence>
<dbReference type="PANTHER" id="PTHR39321">
    <property type="entry name" value="NICOTINATE-NUCLEOTIDE ADENYLYLTRANSFERASE-RELATED"/>
    <property type="match status" value="1"/>
</dbReference>
<evidence type="ECO:0000256" key="6">
    <source>
        <dbReference type="ARBA" id="ARBA00022695"/>
    </source>
</evidence>
<comment type="function">
    <text evidence="1 11">Catalyzes the reversible adenylation of nicotinate mononucleotide (NaMN) to nicotinic acid adenine dinucleotide (NaAD).</text>
</comment>
<accession>A0A9D2GRT4</accession>
<dbReference type="GO" id="GO:0005524">
    <property type="term" value="F:ATP binding"/>
    <property type="evidence" value="ECO:0007669"/>
    <property type="project" value="UniProtKB-KW"/>
</dbReference>
<evidence type="ECO:0000256" key="10">
    <source>
        <dbReference type="ARBA" id="ARBA00048721"/>
    </source>
</evidence>
<dbReference type="EC" id="2.7.7.18" evidence="11"/>
<evidence type="ECO:0000256" key="9">
    <source>
        <dbReference type="ARBA" id="ARBA00023027"/>
    </source>
</evidence>
<dbReference type="Gene3D" id="3.40.50.620">
    <property type="entry name" value="HUPs"/>
    <property type="match status" value="1"/>
</dbReference>
<dbReference type="InterPro" id="IPR004821">
    <property type="entry name" value="Cyt_trans-like"/>
</dbReference>
<evidence type="ECO:0000313" key="14">
    <source>
        <dbReference type="Proteomes" id="UP000824115"/>
    </source>
</evidence>
<keyword evidence="7 11" id="KW-0547">Nucleotide-binding</keyword>
<dbReference type="Pfam" id="PF01467">
    <property type="entry name" value="CTP_transf_like"/>
    <property type="match status" value="1"/>
</dbReference>
<dbReference type="GO" id="GO:0009435">
    <property type="term" value="P:NAD+ biosynthetic process"/>
    <property type="evidence" value="ECO:0007669"/>
    <property type="project" value="UniProtKB-UniRule"/>
</dbReference>
<evidence type="ECO:0000256" key="11">
    <source>
        <dbReference type="HAMAP-Rule" id="MF_00244"/>
    </source>
</evidence>
<dbReference type="SUPFAM" id="SSF52374">
    <property type="entry name" value="Nucleotidylyl transferase"/>
    <property type="match status" value="1"/>
</dbReference>
<protein>
    <recommendedName>
        <fullName evidence="11">Probable nicotinate-nucleotide adenylyltransferase</fullName>
        <ecNumber evidence="11">2.7.7.18</ecNumber>
    </recommendedName>
    <alternativeName>
        <fullName evidence="11">Deamido-NAD(+) diphosphorylase</fullName>
    </alternativeName>
    <alternativeName>
        <fullName evidence="11">Deamido-NAD(+) pyrophosphorylase</fullName>
    </alternativeName>
    <alternativeName>
        <fullName evidence="11">Nicotinate mononucleotide adenylyltransferase</fullName>
        <shortName evidence="11">NaMN adenylyltransferase</shortName>
    </alternativeName>
</protein>
<keyword evidence="4 11" id="KW-0662">Pyridine nucleotide biosynthesis</keyword>
<dbReference type="EMBL" id="DXAW01000107">
    <property type="protein sequence ID" value="HIZ86065.1"/>
    <property type="molecule type" value="Genomic_DNA"/>
</dbReference>
<gene>
    <name evidence="11 13" type="primary">nadD</name>
    <name evidence="13" type="ORF">IAC04_06210</name>
</gene>
<dbReference type="CDD" id="cd02165">
    <property type="entry name" value="NMNAT"/>
    <property type="match status" value="1"/>
</dbReference>
<dbReference type="InterPro" id="IPR005248">
    <property type="entry name" value="NadD/NMNAT"/>
</dbReference>
<dbReference type="GO" id="GO:0004515">
    <property type="term" value="F:nicotinate-nucleotide adenylyltransferase activity"/>
    <property type="evidence" value="ECO:0007669"/>
    <property type="project" value="UniProtKB-UniRule"/>
</dbReference>
<comment type="caution">
    <text evidence="13">The sequence shown here is derived from an EMBL/GenBank/DDBJ whole genome shotgun (WGS) entry which is preliminary data.</text>
</comment>
<evidence type="ECO:0000256" key="5">
    <source>
        <dbReference type="ARBA" id="ARBA00022679"/>
    </source>
</evidence>
<dbReference type="NCBIfam" id="TIGR00482">
    <property type="entry name" value="nicotinate (nicotinamide) nucleotide adenylyltransferase"/>
    <property type="match status" value="1"/>
</dbReference>
<dbReference type="PANTHER" id="PTHR39321:SF3">
    <property type="entry name" value="PHOSPHOPANTETHEINE ADENYLYLTRANSFERASE"/>
    <property type="match status" value="1"/>
</dbReference>
<organism evidence="13 14">
    <name type="scientific">Candidatus Coprenecus stercoravium</name>
    <dbReference type="NCBI Taxonomy" id="2840735"/>
    <lineage>
        <taxon>Bacteria</taxon>
        <taxon>Pseudomonadati</taxon>
        <taxon>Bacteroidota</taxon>
        <taxon>Bacteroidia</taxon>
        <taxon>Bacteroidales</taxon>
        <taxon>Rikenellaceae</taxon>
        <taxon>Rikenellaceae incertae sedis</taxon>
        <taxon>Candidatus Coprenecus</taxon>
    </lineage>
</organism>
<evidence type="ECO:0000259" key="12">
    <source>
        <dbReference type="Pfam" id="PF01467"/>
    </source>
</evidence>
<keyword evidence="5 11" id="KW-0808">Transferase</keyword>